<dbReference type="PANTHER" id="PTHR32494">
    <property type="entry name" value="ALLANTOATE DEIMINASE-RELATED"/>
    <property type="match status" value="1"/>
</dbReference>
<feature type="binding site" evidence="3">
    <location>
        <position position="386"/>
    </location>
    <ligand>
        <name>Zn(2+)</name>
        <dbReference type="ChEBI" id="CHEBI:29105"/>
        <label>2</label>
    </ligand>
</feature>
<evidence type="ECO:0000256" key="3">
    <source>
        <dbReference type="PIRSR" id="PIRSR001235-1"/>
    </source>
</evidence>
<dbReference type="AlphaFoldDB" id="A0A0T5X7Y3"/>
<dbReference type="STRING" id="592015.HMPREF1705_02956"/>
<dbReference type="Pfam" id="PF07687">
    <property type="entry name" value="M20_dimer"/>
    <property type="match status" value="1"/>
</dbReference>
<dbReference type="InterPro" id="IPR036264">
    <property type="entry name" value="Bact_exopeptidase_dim_dom"/>
</dbReference>
<feature type="binding site" evidence="3">
    <location>
        <position position="128"/>
    </location>
    <ligand>
        <name>Zn(2+)</name>
        <dbReference type="ChEBI" id="CHEBI:29105"/>
        <label>2</label>
    </ligand>
</feature>
<evidence type="ECO:0000313" key="6">
    <source>
        <dbReference type="Proteomes" id="UP000005273"/>
    </source>
</evidence>
<keyword evidence="3" id="KW-0479">Metal-binding</keyword>
<dbReference type="GO" id="GO:0046872">
    <property type="term" value="F:metal ion binding"/>
    <property type="evidence" value="ECO:0007669"/>
    <property type="project" value="UniProtKB-KW"/>
</dbReference>
<dbReference type="Pfam" id="PF01546">
    <property type="entry name" value="Peptidase_M20"/>
    <property type="match status" value="1"/>
</dbReference>
<dbReference type="SUPFAM" id="SSF53187">
    <property type="entry name" value="Zn-dependent exopeptidases"/>
    <property type="match status" value="1"/>
</dbReference>
<dbReference type="PIRSF" id="PIRSF001235">
    <property type="entry name" value="Amidase_carbamoylase"/>
    <property type="match status" value="1"/>
</dbReference>
<dbReference type="OrthoDB" id="9808195at2"/>
<feature type="domain" description="Peptidase M20 dimerisation" evidence="4">
    <location>
        <begin position="215"/>
        <end position="312"/>
    </location>
</feature>
<dbReference type="Gene3D" id="3.30.70.360">
    <property type="match status" value="1"/>
</dbReference>
<dbReference type="CDD" id="cd03884">
    <property type="entry name" value="M20_bAS"/>
    <property type="match status" value="1"/>
</dbReference>
<keyword evidence="2 5" id="KW-0378">Hydrolase</keyword>
<feature type="binding site" evidence="3">
    <location>
        <position position="93"/>
    </location>
    <ligand>
        <name>Zn(2+)</name>
        <dbReference type="ChEBI" id="CHEBI:29105"/>
        <label>2</label>
    </ligand>
</feature>
<dbReference type="PANTHER" id="PTHR32494:SF5">
    <property type="entry name" value="ALLANTOATE AMIDOHYDROLASE"/>
    <property type="match status" value="1"/>
</dbReference>
<protein>
    <submittedName>
        <fullName evidence="5">Putative N-carbamoyl-L-amino-acid hydrolase</fullName>
    </submittedName>
</protein>
<dbReference type="NCBIfam" id="NF006771">
    <property type="entry name" value="PRK09290.1-5"/>
    <property type="match status" value="1"/>
</dbReference>
<dbReference type="InterPro" id="IPR010158">
    <property type="entry name" value="Amidase_Cbmase"/>
</dbReference>
<dbReference type="NCBIfam" id="TIGR01879">
    <property type="entry name" value="hydantase"/>
    <property type="match status" value="1"/>
</dbReference>
<comment type="similarity">
    <text evidence="1">Belongs to the peptidase M20 family.</text>
</comment>
<name>A0A0T5X7Y3_9BACT</name>
<organism evidence="5 6">
    <name type="scientific">Acetomicrobium hydrogeniformans ATCC BAA-1850</name>
    <dbReference type="NCBI Taxonomy" id="592015"/>
    <lineage>
        <taxon>Bacteria</taxon>
        <taxon>Thermotogati</taxon>
        <taxon>Synergistota</taxon>
        <taxon>Synergistia</taxon>
        <taxon>Synergistales</taxon>
        <taxon>Acetomicrobiaceae</taxon>
        <taxon>Acetomicrobium</taxon>
    </lineage>
</organism>
<dbReference type="GO" id="GO:0016813">
    <property type="term" value="F:hydrolase activity, acting on carbon-nitrogen (but not peptide) bonds, in linear amidines"/>
    <property type="evidence" value="ECO:0007669"/>
    <property type="project" value="InterPro"/>
</dbReference>
<gene>
    <name evidence="5" type="ORF">HMPREF1705_02956</name>
</gene>
<keyword evidence="3" id="KW-0862">Zinc</keyword>
<dbReference type="Proteomes" id="UP000005273">
    <property type="component" value="Unassembled WGS sequence"/>
</dbReference>
<dbReference type="EMBL" id="ACJX03000001">
    <property type="protein sequence ID" value="KRT34473.1"/>
    <property type="molecule type" value="Genomic_DNA"/>
</dbReference>
<evidence type="ECO:0000259" key="4">
    <source>
        <dbReference type="Pfam" id="PF07687"/>
    </source>
</evidence>
<feature type="binding site" evidence="3">
    <location>
        <position position="82"/>
    </location>
    <ligand>
        <name>Zn(2+)</name>
        <dbReference type="ChEBI" id="CHEBI:29105"/>
        <label>1</label>
    </ligand>
</feature>
<feature type="binding site" evidence="3">
    <location>
        <position position="93"/>
    </location>
    <ligand>
        <name>Zn(2+)</name>
        <dbReference type="ChEBI" id="CHEBI:29105"/>
        <label>1</label>
    </ligand>
</feature>
<comment type="caution">
    <text evidence="5">The sequence shown here is derived from an EMBL/GenBank/DDBJ whole genome shotgun (WGS) entry which is preliminary data.</text>
</comment>
<evidence type="ECO:0000313" key="5">
    <source>
        <dbReference type="EMBL" id="KRT34473.1"/>
    </source>
</evidence>
<evidence type="ECO:0000256" key="1">
    <source>
        <dbReference type="ARBA" id="ARBA00006153"/>
    </source>
</evidence>
<dbReference type="Gene3D" id="3.40.630.10">
    <property type="entry name" value="Zn peptidases"/>
    <property type="match status" value="1"/>
</dbReference>
<dbReference type="InterPro" id="IPR011650">
    <property type="entry name" value="Peptidase_M20_dimer"/>
</dbReference>
<dbReference type="SUPFAM" id="SSF55031">
    <property type="entry name" value="Bacterial exopeptidase dimerisation domain"/>
    <property type="match status" value="1"/>
</dbReference>
<dbReference type="eggNOG" id="COG0624">
    <property type="taxonomic scope" value="Bacteria"/>
</dbReference>
<feature type="binding site" evidence="3">
    <location>
        <position position="193"/>
    </location>
    <ligand>
        <name>Zn(2+)</name>
        <dbReference type="ChEBI" id="CHEBI:29105"/>
        <label>1</label>
    </ligand>
</feature>
<keyword evidence="6" id="KW-1185">Reference proteome</keyword>
<sequence length="413" mass="44951">MMLEVNIDRIMNNIETICEFNATPGQGYTRFSYSKEDMQAREFLINECQEFGLKVTTDGVGNIRAKLEGLDPQAPSVMSGSHIDTVYHGGKYDGLVGAIGALEAIRTIIENGIKTLNSLEFVVFSEEEGSNFGSTLAGSKAMVGYYGVDDLKKLKNPLGISMYDMAKRAGYDPDKVTHQVLKHGEVKAMLELHIEQSIVLESKNIPIGIVEAIAGMQAFEIVLKGVANHAGATPMSLRNDPMATAAKIMAHIEDLAKITPSGSTVATVGRIFCEPNISNVIPENVLFTLDARDVDNRILNQFVSDVRQKLIDESALHGVSSNMHFLGSSDAIILDKLTVELLENEAKARNIPFMRMNSGAVHDSSILSAVTKAGMIFIPSVNGRSHVPEEDSRYEDIELGCNMLLGSLLKLAM</sequence>
<dbReference type="InterPro" id="IPR002933">
    <property type="entry name" value="Peptidase_M20"/>
</dbReference>
<comment type="cofactor">
    <cofactor evidence="3">
        <name>Zn(2+)</name>
        <dbReference type="ChEBI" id="CHEBI:29105"/>
    </cofactor>
    <text evidence="3">Binds 2 Zn(2+) ions per subunit.</text>
</comment>
<reference evidence="6" key="1">
    <citation type="submission" date="2012-09" db="EMBL/GenBank/DDBJ databases">
        <authorList>
            <person name="Weinstock G."/>
            <person name="Sodergren E."/>
            <person name="Clifton S."/>
            <person name="Fulton L."/>
            <person name="Fulton B."/>
            <person name="Courtney L."/>
            <person name="Fronick C."/>
            <person name="Harrison M."/>
            <person name="Strong C."/>
            <person name="Farmer C."/>
            <person name="Delehaunty K."/>
            <person name="Markovic C."/>
            <person name="Hall O."/>
            <person name="Minx P."/>
            <person name="Tomlinson C."/>
            <person name="Mitreva M."/>
            <person name="Nelson J."/>
            <person name="Hou S."/>
            <person name="Wollam A."/>
            <person name="Pepin K.H."/>
            <person name="Johnson M."/>
            <person name="Bhonagiri V."/>
            <person name="Nash W.E."/>
            <person name="Suruliraj S."/>
            <person name="Warren W."/>
            <person name="Chinwalla A."/>
            <person name="Mardis E.R."/>
            <person name="Wilson R.K."/>
        </authorList>
    </citation>
    <scope>NUCLEOTIDE SEQUENCE [LARGE SCALE GENOMIC DNA]</scope>
    <source>
        <strain evidence="6">OS1</strain>
    </source>
</reference>
<accession>A0A0T5X7Y3</accession>
<evidence type="ECO:0000256" key="2">
    <source>
        <dbReference type="ARBA" id="ARBA00022801"/>
    </source>
</evidence>
<proteinExistence type="inferred from homology"/>